<dbReference type="Pfam" id="PF01753">
    <property type="entry name" value="zf-MYND"/>
    <property type="match status" value="1"/>
</dbReference>
<dbReference type="PANTHER" id="PTHR46758">
    <property type="entry name" value="MYND DOMAIN-CONTAINING"/>
    <property type="match status" value="1"/>
</dbReference>
<dbReference type="SUPFAM" id="SSF144232">
    <property type="entry name" value="HIT/MYND zinc finger-like"/>
    <property type="match status" value="1"/>
</dbReference>
<evidence type="ECO:0000313" key="9">
    <source>
        <dbReference type="Proteomes" id="UP000266841"/>
    </source>
</evidence>
<feature type="domain" description="RING-type" evidence="6">
    <location>
        <begin position="94"/>
        <end position="144"/>
    </location>
</feature>
<dbReference type="PANTHER" id="PTHR46758:SF2">
    <property type="entry name" value="OJ1485_B09.11 PROTEIN"/>
    <property type="match status" value="1"/>
</dbReference>
<dbReference type="InterPro" id="IPR044508">
    <property type="entry name" value="At5g50450/At1g67340-like"/>
</dbReference>
<feature type="compositionally biased region" description="Polar residues" evidence="5">
    <location>
        <begin position="1"/>
        <end position="10"/>
    </location>
</feature>
<gene>
    <name evidence="8" type="ORF">THAOC_37552</name>
</gene>
<proteinExistence type="predicted"/>
<dbReference type="SUPFAM" id="SSF81901">
    <property type="entry name" value="HCP-like"/>
    <property type="match status" value="1"/>
</dbReference>
<feature type="compositionally biased region" description="Basic and acidic residues" evidence="5">
    <location>
        <begin position="16"/>
        <end position="26"/>
    </location>
</feature>
<evidence type="ECO:0000256" key="5">
    <source>
        <dbReference type="SAM" id="MobiDB-lite"/>
    </source>
</evidence>
<sequence>MSDETPNPSTGPKAGHGGEQKRTDEERLLDEIAKQKELIDAPPDDAKERIIRRANEKKLGQLEFKYQLMVEKKRLACELLKFQELYGDLYSEPCLICLDDIRVHASANLIEWFNCCGGFICKSCARDVREPGVGTSVDRCPLCRESLHAKTTAEKKAQVMSLAKRGVIWAQSNVGWCMTLGMRGFEIQVQTGMEWINKAAAQNYPAALYALSILYREGIASELERSQGRANELLLEAANLGHVLANSDLADCHQKGADGFEKNPDEFYFRASVAFALDNTHEEAARILGGLHFNKNQILAEPSPYLACYYRNIAASEDTTGSASYFYSKSLLRLAYNDRKTLKGSNELPAAFFWLRKSRDMGCNVAREMLKKWEIFAQKTCGNCGKKVQADEKFKQCSKCKAQWYCSKECQIEAWRAGHKQDCKRATILKFEDYLNAE</sequence>
<dbReference type="Pfam" id="PF08238">
    <property type="entry name" value="Sel1"/>
    <property type="match status" value="4"/>
</dbReference>
<evidence type="ECO:0000256" key="4">
    <source>
        <dbReference type="PROSITE-ProRule" id="PRU00134"/>
    </source>
</evidence>
<name>K0QZY4_THAOC</name>
<accession>K0QZY4</accession>
<keyword evidence="2 4" id="KW-0863">Zinc-finger</keyword>
<dbReference type="GO" id="GO:0008270">
    <property type="term" value="F:zinc ion binding"/>
    <property type="evidence" value="ECO:0007669"/>
    <property type="project" value="UniProtKB-KW"/>
</dbReference>
<dbReference type="EMBL" id="AGNL01050389">
    <property type="protein sequence ID" value="EJK43954.1"/>
    <property type="molecule type" value="Genomic_DNA"/>
</dbReference>
<evidence type="ECO:0000313" key="8">
    <source>
        <dbReference type="EMBL" id="EJK43954.1"/>
    </source>
</evidence>
<evidence type="ECO:0000256" key="1">
    <source>
        <dbReference type="ARBA" id="ARBA00022723"/>
    </source>
</evidence>
<reference evidence="8 9" key="1">
    <citation type="journal article" date="2012" name="Genome Biol.">
        <title>Genome and low-iron response of an oceanic diatom adapted to chronic iron limitation.</title>
        <authorList>
            <person name="Lommer M."/>
            <person name="Specht M."/>
            <person name="Roy A.S."/>
            <person name="Kraemer L."/>
            <person name="Andreson R."/>
            <person name="Gutowska M.A."/>
            <person name="Wolf J."/>
            <person name="Bergner S.V."/>
            <person name="Schilhabel M.B."/>
            <person name="Klostermeier U.C."/>
            <person name="Beiko R.G."/>
            <person name="Rosenstiel P."/>
            <person name="Hippler M."/>
            <person name="Laroche J."/>
        </authorList>
    </citation>
    <scope>NUCLEOTIDE SEQUENCE [LARGE SCALE GENOMIC DNA]</scope>
    <source>
        <strain evidence="8 9">CCMP1005</strain>
    </source>
</reference>
<evidence type="ECO:0000259" key="7">
    <source>
        <dbReference type="PROSITE" id="PS50865"/>
    </source>
</evidence>
<evidence type="ECO:0000259" key="6">
    <source>
        <dbReference type="PROSITE" id="PS50089"/>
    </source>
</evidence>
<dbReference type="PROSITE" id="PS50865">
    <property type="entry name" value="ZF_MYND_2"/>
    <property type="match status" value="1"/>
</dbReference>
<dbReference type="Proteomes" id="UP000266841">
    <property type="component" value="Unassembled WGS sequence"/>
</dbReference>
<dbReference type="SMART" id="SM00671">
    <property type="entry name" value="SEL1"/>
    <property type="match status" value="2"/>
</dbReference>
<dbReference type="InterPro" id="IPR006597">
    <property type="entry name" value="Sel1-like"/>
</dbReference>
<dbReference type="Gene3D" id="1.25.40.10">
    <property type="entry name" value="Tetratricopeptide repeat domain"/>
    <property type="match status" value="1"/>
</dbReference>
<evidence type="ECO:0000256" key="3">
    <source>
        <dbReference type="ARBA" id="ARBA00022833"/>
    </source>
</evidence>
<dbReference type="Gene3D" id="6.10.140.2220">
    <property type="match status" value="1"/>
</dbReference>
<dbReference type="eggNOG" id="ENOG502QR5D">
    <property type="taxonomic scope" value="Eukaryota"/>
</dbReference>
<organism evidence="8 9">
    <name type="scientific">Thalassiosira oceanica</name>
    <name type="common">Marine diatom</name>
    <dbReference type="NCBI Taxonomy" id="159749"/>
    <lineage>
        <taxon>Eukaryota</taxon>
        <taxon>Sar</taxon>
        <taxon>Stramenopiles</taxon>
        <taxon>Ochrophyta</taxon>
        <taxon>Bacillariophyta</taxon>
        <taxon>Coscinodiscophyceae</taxon>
        <taxon>Thalassiosirophycidae</taxon>
        <taxon>Thalassiosirales</taxon>
        <taxon>Thalassiosiraceae</taxon>
        <taxon>Thalassiosira</taxon>
    </lineage>
</organism>
<protein>
    <recommendedName>
        <fullName evidence="10">MYND-type domain-containing protein</fullName>
    </recommendedName>
</protein>
<dbReference type="AlphaFoldDB" id="K0QZY4"/>
<evidence type="ECO:0008006" key="10">
    <source>
        <dbReference type="Google" id="ProtNLM"/>
    </source>
</evidence>
<dbReference type="OrthoDB" id="2212237at2759"/>
<dbReference type="InterPro" id="IPR002893">
    <property type="entry name" value="Znf_MYND"/>
</dbReference>
<dbReference type="PROSITE" id="PS01360">
    <property type="entry name" value="ZF_MYND_1"/>
    <property type="match status" value="1"/>
</dbReference>
<dbReference type="InterPro" id="IPR011990">
    <property type="entry name" value="TPR-like_helical_dom_sf"/>
</dbReference>
<keyword evidence="3" id="KW-0862">Zinc</keyword>
<feature type="region of interest" description="Disordered" evidence="5">
    <location>
        <begin position="1"/>
        <end position="26"/>
    </location>
</feature>
<evidence type="ECO:0000256" key="2">
    <source>
        <dbReference type="ARBA" id="ARBA00022771"/>
    </source>
</evidence>
<dbReference type="InterPro" id="IPR001841">
    <property type="entry name" value="Znf_RING"/>
</dbReference>
<keyword evidence="9" id="KW-1185">Reference proteome</keyword>
<keyword evidence="1" id="KW-0479">Metal-binding</keyword>
<dbReference type="PROSITE" id="PS50089">
    <property type="entry name" value="ZF_RING_2"/>
    <property type="match status" value="1"/>
</dbReference>
<comment type="caution">
    <text evidence="8">The sequence shown here is derived from an EMBL/GenBank/DDBJ whole genome shotgun (WGS) entry which is preliminary data.</text>
</comment>
<feature type="domain" description="MYND-type" evidence="7">
    <location>
        <begin position="381"/>
        <end position="423"/>
    </location>
</feature>